<evidence type="ECO:0000256" key="1">
    <source>
        <dbReference type="ARBA" id="ARBA00011738"/>
    </source>
</evidence>
<dbReference type="EC" id="3.1.26.11" evidence="8"/>
<keyword evidence="3 8" id="KW-0540">Nuclease</keyword>
<dbReference type="GO" id="GO:0042781">
    <property type="term" value="F:3'-tRNA processing endoribonuclease activity"/>
    <property type="evidence" value="ECO:0007669"/>
    <property type="project" value="UniProtKB-EC"/>
</dbReference>
<feature type="binding site" evidence="8">
    <location>
        <position position="66"/>
    </location>
    <ligand>
        <name>Zn(2+)</name>
        <dbReference type="ChEBI" id="CHEBI:29105"/>
        <label>2</label>
        <note>catalytic</note>
    </ligand>
</feature>
<evidence type="ECO:0000256" key="6">
    <source>
        <dbReference type="ARBA" id="ARBA00022801"/>
    </source>
</evidence>
<dbReference type="CDD" id="cd07717">
    <property type="entry name" value="RNaseZ_ZiPD-like_MBL-fold"/>
    <property type="match status" value="1"/>
</dbReference>
<feature type="binding site" evidence="8">
    <location>
        <position position="64"/>
    </location>
    <ligand>
        <name>Zn(2+)</name>
        <dbReference type="ChEBI" id="CHEBI:29105"/>
        <label>1</label>
        <note>catalytic</note>
    </ligand>
</feature>
<evidence type="ECO:0000256" key="2">
    <source>
        <dbReference type="ARBA" id="ARBA00022694"/>
    </source>
</evidence>
<keyword evidence="6 8" id="KW-0378">Hydrolase</keyword>
<comment type="catalytic activity">
    <reaction evidence="8">
        <text>Endonucleolytic cleavage of RNA, removing extra 3' nucleotides from tRNA precursor, generating 3' termini of tRNAs. A 3'-hydroxy group is left at the tRNA terminus and a 5'-phosphoryl group is left at the trailer molecule.</text>
        <dbReference type="EC" id="3.1.26.11"/>
    </reaction>
</comment>
<dbReference type="SUPFAM" id="SSF56281">
    <property type="entry name" value="Metallo-hydrolase/oxidoreductase"/>
    <property type="match status" value="1"/>
</dbReference>
<dbReference type="NCBIfam" id="TIGR02651">
    <property type="entry name" value="RNase_Z"/>
    <property type="match status" value="1"/>
</dbReference>
<keyword evidence="10" id="KW-1185">Reference proteome</keyword>
<evidence type="ECO:0000256" key="5">
    <source>
        <dbReference type="ARBA" id="ARBA00022759"/>
    </source>
</evidence>
<dbReference type="InterPro" id="IPR013471">
    <property type="entry name" value="RNase_Z/BN"/>
</dbReference>
<keyword evidence="2 8" id="KW-0819">tRNA processing</keyword>
<dbReference type="PANTHER" id="PTHR46018:SF2">
    <property type="entry name" value="ZINC PHOSPHODIESTERASE ELAC PROTEIN 1"/>
    <property type="match status" value="1"/>
</dbReference>
<dbReference type="EMBL" id="JASHIF010000008">
    <property type="protein sequence ID" value="MDI9859687.1"/>
    <property type="molecule type" value="Genomic_DNA"/>
</dbReference>
<feature type="binding site" evidence="8">
    <location>
        <position position="67"/>
    </location>
    <ligand>
        <name>Zn(2+)</name>
        <dbReference type="ChEBI" id="CHEBI:29105"/>
        <label>2</label>
        <note>catalytic</note>
    </ligand>
</feature>
<dbReference type="InterPro" id="IPR036866">
    <property type="entry name" value="RibonucZ/Hydroxyglut_hydro"/>
</dbReference>
<dbReference type="Proteomes" id="UP001236507">
    <property type="component" value="Unassembled WGS sequence"/>
</dbReference>
<comment type="function">
    <text evidence="8">Zinc phosphodiesterase, which displays some tRNA 3'-processing endonuclease activity. Probably involved in tRNA maturation, by removing a 3'-trailer from precursor tRNA.</text>
</comment>
<evidence type="ECO:0000313" key="10">
    <source>
        <dbReference type="Proteomes" id="UP001236507"/>
    </source>
</evidence>
<evidence type="ECO:0000256" key="8">
    <source>
        <dbReference type="HAMAP-Rule" id="MF_01818"/>
    </source>
</evidence>
<accession>A0ABT6Y7Y2</accession>
<feature type="binding site" evidence="8">
    <location>
        <position position="62"/>
    </location>
    <ligand>
        <name>Zn(2+)</name>
        <dbReference type="ChEBI" id="CHEBI:29105"/>
        <label>1</label>
        <note>catalytic</note>
    </ligand>
</feature>
<evidence type="ECO:0000313" key="9">
    <source>
        <dbReference type="EMBL" id="MDI9859687.1"/>
    </source>
</evidence>
<comment type="subunit">
    <text evidence="1 8">Homodimer.</text>
</comment>
<feature type="binding site" evidence="8">
    <location>
        <position position="212"/>
    </location>
    <ligand>
        <name>Zn(2+)</name>
        <dbReference type="ChEBI" id="CHEBI:29105"/>
        <label>1</label>
        <note>catalytic</note>
    </ligand>
</feature>
<evidence type="ECO:0000256" key="3">
    <source>
        <dbReference type="ARBA" id="ARBA00022722"/>
    </source>
</evidence>
<keyword evidence="4 8" id="KW-0479">Metal-binding</keyword>
<gene>
    <name evidence="8" type="primary">rnz</name>
    <name evidence="9" type="ORF">QM524_10755</name>
</gene>
<feature type="binding site" evidence="8">
    <location>
        <position position="212"/>
    </location>
    <ligand>
        <name>Zn(2+)</name>
        <dbReference type="ChEBI" id="CHEBI:29105"/>
        <label>2</label>
        <note>catalytic</note>
    </ligand>
</feature>
<feature type="active site" description="Proton acceptor" evidence="8">
    <location>
        <position position="66"/>
    </location>
</feature>
<reference evidence="9 10" key="1">
    <citation type="submission" date="2023-05" db="EMBL/GenBank/DDBJ databases">
        <title>Novel species of genus Flectobacillus isolated from stream in China.</title>
        <authorList>
            <person name="Lu H."/>
        </authorList>
    </citation>
    <scope>NUCLEOTIDE SEQUENCE [LARGE SCALE GENOMIC DNA]</scope>
    <source>
        <strain evidence="9 10">KCTC 42575</strain>
    </source>
</reference>
<name>A0ABT6Y7Y2_9BACT</name>
<dbReference type="Gene3D" id="3.60.15.10">
    <property type="entry name" value="Ribonuclease Z/Hydroxyacylglutathione hydrolase-like"/>
    <property type="match status" value="1"/>
</dbReference>
<dbReference type="PANTHER" id="PTHR46018">
    <property type="entry name" value="ZINC PHOSPHODIESTERASE ELAC PROTEIN 1"/>
    <property type="match status" value="1"/>
</dbReference>
<keyword evidence="5 8" id="KW-0255">Endonuclease</keyword>
<dbReference type="Pfam" id="PF23023">
    <property type="entry name" value="Anti-Pycsar_Apyc1"/>
    <property type="match status" value="1"/>
</dbReference>
<evidence type="ECO:0000256" key="7">
    <source>
        <dbReference type="ARBA" id="ARBA00022833"/>
    </source>
</evidence>
<comment type="caution">
    <text evidence="9">The sequence shown here is derived from an EMBL/GenBank/DDBJ whole genome shotgun (WGS) entry which is preliminary data.</text>
</comment>
<sequence>MSFHLTILGTGSANPVVTRNATSHFLMVEQEGYLFDCGEATQTQLLRFKLKATRIKYIFITHLHGDHFFGLIGLLSTLNMHHRVDDLYIYGPKGLAEVLTLQMKYSDTRLNFKVHFEETRAEESYLLMENDHVKVTTIPLVHRVACCGFLIEEKEKPHKILKELLPENISIEQIKLLKEGQDVLDDNGEVLYSCDYYTIKGPEPDSYAFCTDTAYHPPILPIIKGVKLLYHETTFLHELVERAKETCHSTAYQAGQIAKEANVKNLLIGHFSSRYKDLTPFIDEARQVFDKTILGEDGMTIDFRDLA</sequence>
<comment type="similarity">
    <text evidence="8">Belongs to the RNase Z family.</text>
</comment>
<dbReference type="RefSeq" id="WP_283344582.1">
    <property type="nucleotide sequence ID" value="NZ_JASHIF010000008.1"/>
</dbReference>
<dbReference type="HAMAP" id="MF_01818">
    <property type="entry name" value="RNase_Z_BN"/>
    <property type="match status" value="1"/>
</dbReference>
<feature type="binding site" evidence="8">
    <location>
        <position position="270"/>
    </location>
    <ligand>
        <name>Zn(2+)</name>
        <dbReference type="ChEBI" id="CHEBI:29105"/>
        <label>2</label>
        <note>catalytic</note>
    </ligand>
</feature>
<evidence type="ECO:0000256" key="4">
    <source>
        <dbReference type="ARBA" id="ARBA00022723"/>
    </source>
</evidence>
<proteinExistence type="inferred from homology"/>
<organism evidence="9 10">
    <name type="scientific">Flectobacillus roseus</name>
    <dbReference type="NCBI Taxonomy" id="502259"/>
    <lineage>
        <taxon>Bacteria</taxon>
        <taxon>Pseudomonadati</taxon>
        <taxon>Bacteroidota</taxon>
        <taxon>Cytophagia</taxon>
        <taxon>Cytophagales</taxon>
        <taxon>Flectobacillaceae</taxon>
        <taxon>Flectobacillus</taxon>
    </lineage>
</organism>
<protein>
    <recommendedName>
        <fullName evidence="8">Ribonuclease Z</fullName>
        <shortName evidence="8">RNase Z</shortName>
        <ecNumber evidence="8">3.1.26.11</ecNumber>
    </recommendedName>
    <alternativeName>
        <fullName evidence="8">tRNA 3 endonuclease</fullName>
    </alternativeName>
    <alternativeName>
        <fullName evidence="8">tRNase Z</fullName>
    </alternativeName>
</protein>
<feature type="binding site" evidence="8">
    <location>
        <position position="142"/>
    </location>
    <ligand>
        <name>Zn(2+)</name>
        <dbReference type="ChEBI" id="CHEBI:29105"/>
        <label>1</label>
        <note>catalytic</note>
    </ligand>
</feature>
<keyword evidence="7 8" id="KW-0862">Zinc</keyword>
<dbReference type="NCBIfam" id="NF000801">
    <property type="entry name" value="PRK00055.1-3"/>
    <property type="match status" value="1"/>
</dbReference>
<comment type="cofactor">
    <cofactor evidence="8">
        <name>Zn(2+)</name>
        <dbReference type="ChEBI" id="CHEBI:29105"/>
    </cofactor>
    <text evidence="8">Binds 2 Zn(2+) ions.</text>
</comment>